<gene>
    <name evidence="1" type="ORF">CTOB1V02_LOCUS7974</name>
</gene>
<dbReference type="AlphaFoldDB" id="A0A7R8ZN85"/>
<dbReference type="EMBL" id="OB662474">
    <property type="protein sequence ID" value="CAD7230111.1"/>
    <property type="molecule type" value="Genomic_DNA"/>
</dbReference>
<protein>
    <submittedName>
        <fullName evidence="1">Uncharacterized protein</fullName>
    </submittedName>
</protein>
<accession>A0A7R8ZN85</accession>
<sequence>MESSKATLDAERVVMRHEVSIETSEKQDSPDSKNFWFNNAVTFRRGGMDDYNPTLSRILRKVLPMLSLRPNVLFPLLNTTRRCHSPLHPGSLHHAGLLRQRGVSETNCKIANPLGIYELEIANPLGVYELEISNPTSETATKK</sequence>
<name>A0A7R8ZN85_9CRUS</name>
<proteinExistence type="predicted"/>
<evidence type="ECO:0000313" key="1">
    <source>
        <dbReference type="EMBL" id="CAD7230111.1"/>
    </source>
</evidence>
<reference evidence="1" key="1">
    <citation type="submission" date="2020-11" db="EMBL/GenBank/DDBJ databases">
        <authorList>
            <person name="Tran Van P."/>
        </authorList>
    </citation>
    <scope>NUCLEOTIDE SEQUENCE</scope>
</reference>
<organism evidence="1">
    <name type="scientific">Cyprideis torosa</name>
    <dbReference type="NCBI Taxonomy" id="163714"/>
    <lineage>
        <taxon>Eukaryota</taxon>
        <taxon>Metazoa</taxon>
        <taxon>Ecdysozoa</taxon>
        <taxon>Arthropoda</taxon>
        <taxon>Crustacea</taxon>
        <taxon>Oligostraca</taxon>
        <taxon>Ostracoda</taxon>
        <taxon>Podocopa</taxon>
        <taxon>Podocopida</taxon>
        <taxon>Cytherocopina</taxon>
        <taxon>Cytheroidea</taxon>
        <taxon>Cytherideidae</taxon>
        <taxon>Cyprideis</taxon>
    </lineage>
</organism>